<comment type="similarity">
    <text evidence="1">Belongs to the arrestin family.</text>
</comment>
<evidence type="ECO:0000256" key="1">
    <source>
        <dbReference type="ARBA" id="ARBA00005298"/>
    </source>
</evidence>
<dbReference type="InterPro" id="IPR011021">
    <property type="entry name" value="Arrestin-like_N"/>
</dbReference>
<dbReference type="RefSeq" id="XP_014680882.1">
    <property type="nucleotide sequence ID" value="XM_014825396.1"/>
</dbReference>
<organism evidence="4 5">
    <name type="scientific">Priapulus caudatus</name>
    <name type="common">Priapulid worm</name>
    <dbReference type="NCBI Taxonomy" id="37621"/>
    <lineage>
        <taxon>Eukaryota</taxon>
        <taxon>Metazoa</taxon>
        <taxon>Ecdysozoa</taxon>
        <taxon>Scalidophora</taxon>
        <taxon>Priapulida</taxon>
        <taxon>Priapulimorpha</taxon>
        <taxon>Priapulimorphida</taxon>
        <taxon>Priapulidae</taxon>
        <taxon>Priapulus</taxon>
    </lineage>
</organism>
<feature type="region of interest" description="Disordered" evidence="2">
    <location>
        <begin position="257"/>
        <end position="281"/>
    </location>
</feature>
<feature type="domain" description="Arrestin C-terminal-like" evidence="3">
    <location>
        <begin position="101"/>
        <end position="232"/>
    </location>
</feature>
<proteinExistence type="inferred from homology"/>
<evidence type="ECO:0000256" key="2">
    <source>
        <dbReference type="SAM" id="MobiDB-lite"/>
    </source>
</evidence>
<dbReference type="PANTHER" id="PTHR11188">
    <property type="entry name" value="ARRESTIN DOMAIN CONTAINING PROTEIN"/>
    <property type="match status" value="1"/>
</dbReference>
<dbReference type="Pfam" id="PF02752">
    <property type="entry name" value="Arrestin_C"/>
    <property type="match status" value="1"/>
</dbReference>
<keyword evidence="4" id="KW-1185">Reference proteome</keyword>
<dbReference type="InterPro" id="IPR050357">
    <property type="entry name" value="Arrestin_domain-protein"/>
</dbReference>
<dbReference type="SMART" id="SM01017">
    <property type="entry name" value="Arrestin_C"/>
    <property type="match status" value="1"/>
</dbReference>
<accession>A0ABM1F8W1</accession>
<feature type="compositionally biased region" description="Low complexity" evidence="2">
    <location>
        <begin position="264"/>
        <end position="281"/>
    </location>
</feature>
<protein>
    <submittedName>
        <fullName evidence="5">Arrestin domain-containing protein 2-like isoform X1</fullName>
    </submittedName>
</protein>
<dbReference type="Pfam" id="PF00339">
    <property type="entry name" value="Arrestin_N"/>
    <property type="match status" value="1"/>
</dbReference>
<dbReference type="SUPFAM" id="SSF81296">
    <property type="entry name" value="E set domains"/>
    <property type="match status" value="2"/>
</dbReference>
<evidence type="ECO:0000313" key="4">
    <source>
        <dbReference type="Proteomes" id="UP000695022"/>
    </source>
</evidence>
<sequence length="332" mass="35434">MATDCVSETLMQPTCLLNPGRHIFNFECTLPTRLAPSYTSGFGAVRYRAVASMLRPTGQNYEVESPVIIRPHDHMDLNDVPSAAQESETSGEKYFRRCCCRGGAVLVTASVSHAGCAIGMSLALSVQVDNNSRREAKAAVHLIKTEAFTTGSHSKECCTTVHTVSRPGLVGPHSEVADVVVIPFNATLKPSNHLDACQLMTLSYLLEVKVGISGADKPLLIQLPVVVGTHPLKVASATPAEQRALKHMRAKMSALSLNGKPRVAAPASSSSSTTTTFTPITSASSPEFRVLLTSAPPLARSTHSSTPPRSDHSSHSNTPPIVSHRPRAPTWN</sequence>
<dbReference type="Proteomes" id="UP000695022">
    <property type="component" value="Unplaced"/>
</dbReference>
<name>A0ABM1F8W1_PRICU</name>
<evidence type="ECO:0000259" key="3">
    <source>
        <dbReference type="SMART" id="SM01017"/>
    </source>
</evidence>
<dbReference type="Gene3D" id="2.60.40.640">
    <property type="match status" value="2"/>
</dbReference>
<dbReference type="PANTHER" id="PTHR11188:SF17">
    <property type="entry name" value="FI21816P1"/>
    <property type="match status" value="1"/>
</dbReference>
<feature type="region of interest" description="Disordered" evidence="2">
    <location>
        <begin position="298"/>
        <end position="332"/>
    </location>
</feature>
<dbReference type="InterPro" id="IPR014752">
    <property type="entry name" value="Arrestin-like_C"/>
</dbReference>
<dbReference type="GeneID" id="106820825"/>
<dbReference type="InterPro" id="IPR011022">
    <property type="entry name" value="Arrestin_C-like"/>
</dbReference>
<gene>
    <name evidence="5" type="primary">LOC106820825</name>
</gene>
<dbReference type="InterPro" id="IPR014756">
    <property type="entry name" value="Ig_E-set"/>
</dbReference>
<reference evidence="5" key="1">
    <citation type="submission" date="2025-08" db="UniProtKB">
        <authorList>
            <consortium name="RefSeq"/>
        </authorList>
    </citation>
    <scope>IDENTIFICATION</scope>
</reference>
<evidence type="ECO:0000313" key="5">
    <source>
        <dbReference type="RefSeq" id="XP_014680882.1"/>
    </source>
</evidence>